<protein>
    <submittedName>
        <fullName evidence="1">Uncharacterized protein</fullName>
    </submittedName>
</protein>
<evidence type="ECO:0000313" key="1">
    <source>
        <dbReference type="EMBL" id="CAB5221360.1"/>
    </source>
</evidence>
<sequence>MKKIMPKCIDNEMAHFTNDGRWVPCCNFNPFNFKEERDLIFLHDEYLLDNNTDVECFHKKQSFVEWVARIQEDYDSAPKICKMTCGKDLSQSKSLNQYNQEVEVINTNFDLFCFQEDHDNT</sequence>
<dbReference type="EMBL" id="LR798288">
    <property type="protein sequence ID" value="CAB5221360.1"/>
    <property type="molecule type" value="Genomic_DNA"/>
</dbReference>
<gene>
    <name evidence="1" type="ORF">UFOVP247_146</name>
</gene>
<accession>A0A6J7WUA2</accession>
<reference evidence="1" key="1">
    <citation type="submission" date="2020-05" db="EMBL/GenBank/DDBJ databases">
        <authorList>
            <person name="Chiriac C."/>
            <person name="Salcher M."/>
            <person name="Ghai R."/>
            <person name="Kavagutti S V."/>
        </authorList>
    </citation>
    <scope>NUCLEOTIDE SEQUENCE</scope>
</reference>
<organism evidence="1">
    <name type="scientific">uncultured Caudovirales phage</name>
    <dbReference type="NCBI Taxonomy" id="2100421"/>
    <lineage>
        <taxon>Viruses</taxon>
        <taxon>Duplodnaviria</taxon>
        <taxon>Heunggongvirae</taxon>
        <taxon>Uroviricota</taxon>
        <taxon>Caudoviricetes</taxon>
        <taxon>Peduoviridae</taxon>
        <taxon>Maltschvirus</taxon>
        <taxon>Maltschvirus maltsch</taxon>
    </lineage>
</organism>
<name>A0A6J7WUA2_9CAUD</name>
<proteinExistence type="predicted"/>